<evidence type="ECO:0000256" key="2">
    <source>
        <dbReference type="ARBA" id="ARBA00022692"/>
    </source>
</evidence>
<dbReference type="InterPro" id="IPR037185">
    <property type="entry name" value="EmrE-like"/>
</dbReference>
<keyword evidence="3 6" id="KW-1133">Transmembrane helix</keyword>
<keyword evidence="4 6" id="KW-0472">Membrane</keyword>
<name>A0A7S3GHV4_9EUKA</name>
<feature type="transmembrane region" description="Helical" evidence="6">
    <location>
        <begin position="150"/>
        <end position="170"/>
    </location>
</feature>
<feature type="region of interest" description="Disordered" evidence="5">
    <location>
        <begin position="400"/>
        <end position="429"/>
    </location>
</feature>
<feature type="transmembrane region" description="Helical" evidence="6">
    <location>
        <begin position="303"/>
        <end position="329"/>
    </location>
</feature>
<feature type="compositionally biased region" description="Basic and acidic residues" evidence="5">
    <location>
        <begin position="505"/>
        <end position="520"/>
    </location>
</feature>
<feature type="transmembrane region" description="Helical" evidence="6">
    <location>
        <begin position="213"/>
        <end position="234"/>
    </location>
</feature>
<evidence type="ECO:0000256" key="3">
    <source>
        <dbReference type="ARBA" id="ARBA00022989"/>
    </source>
</evidence>
<accession>A0A7S3GHV4</accession>
<feature type="transmembrane region" description="Helical" evidence="6">
    <location>
        <begin position="85"/>
        <end position="104"/>
    </location>
</feature>
<dbReference type="GO" id="GO:0016020">
    <property type="term" value="C:membrane"/>
    <property type="evidence" value="ECO:0007669"/>
    <property type="project" value="UniProtKB-SubCell"/>
</dbReference>
<dbReference type="SUPFAM" id="SSF103481">
    <property type="entry name" value="Multidrug resistance efflux transporter EmrE"/>
    <property type="match status" value="2"/>
</dbReference>
<feature type="transmembrane region" description="Helical" evidence="6">
    <location>
        <begin position="116"/>
        <end position="138"/>
    </location>
</feature>
<dbReference type="PANTHER" id="PTHR32322:SF2">
    <property type="entry name" value="EAMA DOMAIN-CONTAINING PROTEIN"/>
    <property type="match status" value="1"/>
</dbReference>
<dbReference type="PANTHER" id="PTHR32322">
    <property type="entry name" value="INNER MEMBRANE TRANSPORTER"/>
    <property type="match status" value="1"/>
</dbReference>
<dbReference type="AlphaFoldDB" id="A0A7S3GHV4"/>
<feature type="transmembrane region" description="Helical" evidence="6">
    <location>
        <begin position="44"/>
        <end position="64"/>
    </location>
</feature>
<feature type="transmembrane region" description="Helical" evidence="6">
    <location>
        <begin position="12"/>
        <end position="38"/>
    </location>
</feature>
<gene>
    <name evidence="8" type="ORF">PBIL07802_LOCUS29051</name>
</gene>
<evidence type="ECO:0000256" key="5">
    <source>
        <dbReference type="SAM" id="MobiDB-lite"/>
    </source>
</evidence>
<feature type="domain" description="EamA" evidence="7">
    <location>
        <begin position="17"/>
        <end position="163"/>
    </location>
</feature>
<feature type="transmembrane region" description="Helical" evidence="6">
    <location>
        <begin position="341"/>
        <end position="361"/>
    </location>
</feature>
<evidence type="ECO:0000313" key="8">
    <source>
        <dbReference type="EMBL" id="CAE0266709.1"/>
    </source>
</evidence>
<sequence>MVQEDIHLEGKAKVMVLLAYVALCICRGTMTVVVKVALYEFPPLVAAALRSWIAFFTFFLYLCLQACRKESVRKNLKEKLKMWRTWLHIFYFTFFQNIATQTFLTLGEGEVPAGPAGVVMAAVPLITACLSKIFSTFLDKKPITLGPYKISGVAVGFAGVVVVCLSATAVPVMCRSEEIGTAASYIFLVLAALSLAAASQVPPRKLRGIESPVIIVVNQLLAAPVLSLIAISQFPKPPCRKVPFIVAKAFQEPLQQCFLNSTIEETSFNFSTATYYSSFFANTTGQVCVQYKPWLSFFEDVTWVGWLFVFIMGLVNCVFSGLIYFYLIFRIGPVRTVTTMYTMPVMSLLLGVLLLGEWVPYLNDHNYLPLGLEAGGAVLVFAGLITSNIRKKSAADSSIGSINQSEKEGKGDGQEGEEDEGGRVPIVSCMDNGDILSSRKSRHTMISLGPYERRSTPAGSVYVAESKPIRSRAMTVETPASTKKSRELATPLLSPAEADFSSSRSVKEGEKPAKRKDTDKSVQSVI</sequence>
<dbReference type="InterPro" id="IPR000620">
    <property type="entry name" value="EamA_dom"/>
</dbReference>
<comment type="subcellular location">
    <subcellularLocation>
        <location evidence="1">Membrane</location>
        <topology evidence="1">Multi-pass membrane protein</topology>
    </subcellularLocation>
</comment>
<evidence type="ECO:0000256" key="4">
    <source>
        <dbReference type="ARBA" id="ARBA00023136"/>
    </source>
</evidence>
<feature type="transmembrane region" description="Helical" evidence="6">
    <location>
        <begin position="367"/>
        <end position="385"/>
    </location>
</feature>
<evidence type="ECO:0000256" key="1">
    <source>
        <dbReference type="ARBA" id="ARBA00004141"/>
    </source>
</evidence>
<keyword evidence="2 6" id="KW-0812">Transmembrane</keyword>
<feature type="region of interest" description="Disordered" evidence="5">
    <location>
        <begin position="473"/>
        <end position="526"/>
    </location>
</feature>
<evidence type="ECO:0000256" key="6">
    <source>
        <dbReference type="SAM" id="Phobius"/>
    </source>
</evidence>
<organism evidence="8">
    <name type="scientific">Palpitomonas bilix</name>
    <dbReference type="NCBI Taxonomy" id="652834"/>
    <lineage>
        <taxon>Eukaryota</taxon>
        <taxon>Eukaryota incertae sedis</taxon>
    </lineage>
</organism>
<protein>
    <recommendedName>
        <fullName evidence="7">EamA domain-containing protein</fullName>
    </recommendedName>
</protein>
<reference evidence="8" key="1">
    <citation type="submission" date="2021-01" db="EMBL/GenBank/DDBJ databases">
        <authorList>
            <person name="Corre E."/>
            <person name="Pelletier E."/>
            <person name="Niang G."/>
            <person name="Scheremetjew M."/>
            <person name="Finn R."/>
            <person name="Kale V."/>
            <person name="Holt S."/>
            <person name="Cochrane G."/>
            <person name="Meng A."/>
            <person name="Brown T."/>
            <person name="Cohen L."/>
        </authorList>
    </citation>
    <scope>NUCLEOTIDE SEQUENCE</scope>
    <source>
        <strain evidence="8">NIES-2562</strain>
    </source>
</reference>
<dbReference type="Pfam" id="PF00892">
    <property type="entry name" value="EamA"/>
    <property type="match status" value="1"/>
</dbReference>
<evidence type="ECO:0000259" key="7">
    <source>
        <dbReference type="Pfam" id="PF00892"/>
    </source>
</evidence>
<dbReference type="EMBL" id="HBIB01044472">
    <property type="protein sequence ID" value="CAE0266709.1"/>
    <property type="molecule type" value="Transcribed_RNA"/>
</dbReference>
<dbReference type="InterPro" id="IPR050638">
    <property type="entry name" value="AA-Vitamin_Transporters"/>
</dbReference>
<feature type="transmembrane region" description="Helical" evidence="6">
    <location>
        <begin position="182"/>
        <end position="201"/>
    </location>
</feature>
<proteinExistence type="predicted"/>